<dbReference type="Pfam" id="PF13585">
    <property type="entry name" value="CHU_C"/>
    <property type="match status" value="1"/>
</dbReference>
<dbReference type="InterPro" id="IPR026341">
    <property type="entry name" value="T9SS_type_B"/>
</dbReference>
<proteinExistence type="predicted"/>
<dbReference type="OrthoDB" id="9765926at2"/>
<reference evidence="2" key="1">
    <citation type="submission" date="2016-11" db="EMBL/GenBank/DDBJ databases">
        <authorList>
            <person name="Varghese N."/>
            <person name="Submissions S."/>
        </authorList>
    </citation>
    <scope>NUCLEOTIDE SEQUENCE [LARGE SCALE GENOMIC DNA]</scope>
    <source>
        <strain evidence="2">DSM 18829</strain>
    </source>
</reference>
<organism evidence="1 2">
    <name type="scientific">Flavobacterium terrae</name>
    <dbReference type="NCBI Taxonomy" id="415425"/>
    <lineage>
        <taxon>Bacteria</taxon>
        <taxon>Pseudomonadati</taxon>
        <taxon>Bacteroidota</taxon>
        <taxon>Flavobacteriia</taxon>
        <taxon>Flavobacteriales</taxon>
        <taxon>Flavobacteriaceae</taxon>
        <taxon>Flavobacterium</taxon>
    </lineage>
</organism>
<dbReference type="Proteomes" id="UP000184488">
    <property type="component" value="Unassembled WGS sequence"/>
</dbReference>
<dbReference type="EMBL" id="FQZI01000014">
    <property type="protein sequence ID" value="SHJ22247.1"/>
    <property type="molecule type" value="Genomic_DNA"/>
</dbReference>
<dbReference type="NCBIfam" id="TIGR04131">
    <property type="entry name" value="Bac_Flav_CTERM"/>
    <property type="match status" value="1"/>
</dbReference>
<protein>
    <submittedName>
        <fullName evidence="1">Gliding motility-associated C-terminal domain-containing protein</fullName>
    </submittedName>
</protein>
<name>A0A1M6HJ73_9FLAO</name>
<accession>A0A1M6HJ73</accession>
<dbReference type="STRING" id="415425.SAMN05444363_0029"/>
<evidence type="ECO:0000313" key="2">
    <source>
        <dbReference type="Proteomes" id="UP000184488"/>
    </source>
</evidence>
<feature type="non-terminal residue" evidence="1">
    <location>
        <position position="1"/>
    </location>
</feature>
<dbReference type="RefSeq" id="WP_143161949.1">
    <property type="nucleotide sequence ID" value="NZ_FQZI01000014.1"/>
</dbReference>
<evidence type="ECO:0000313" key="1">
    <source>
        <dbReference type="EMBL" id="SHJ22247.1"/>
    </source>
</evidence>
<dbReference type="AlphaFoldDB" id="A0A1M6HJ73"/>
<sequence>GPSGSFSYASSSYCESITTPVAVTLSGLTSGGSYSATPTGLIIDPTTGAITPNGSTPGTYTISYDIGATASCPAYSAPTVSVDINPSPTAPVVTVVQPTCTVTTGTITVTSPLGAGYEYSIDNGTNYQANPSFTGVIPNTYTVIVRDISSSCVSPATSVTINTPPGSPAIPLINTAAATCTADGSSSIVNYDATLTYVFTPAGPTVGAGGSISGMAVGTNYTVVASNTSCSSAPSASFSNDVMLTVPAVPTISSTAATCTSEEVSSISNYDATLTYMFTPVGPTVGASGLISGMVVGTSYTVTAGNGSCSSAPSASFSNDAMLAVPAVPTISSTAASCTSDELSVIGNYDATLTYVFTPVGPTVGTGGAINGMAVGTNYTVVASNTSCSSAPSASFSNDVMLTVPAVPTISSTAATCTSEEVSSISNYDATLTYMFTPVGPTVGASGLISNMAVGTSYTVTAGNGSCSSAPSGSFSNDVMLTVPAVPTISSTAASCTSDELSAIGNYDATLTYVFTPVGPTVGTGGAINGMAVGTNYTVVASNTSCSSTASASFSNDAMLPTPVLNITNPSAVCEPGTVDLTDPAVTAGSIGGGTLSYWTNSSATTPLANPSAVAVGGTYYIQSLSGTCKDIKPVTVIINSVPVVTLVDGFICVDPITQLPLNGSTYTINTNLNATDYSFQWTDSLGAPIGNGSSYVASAPGVYTVVVTSNATGCSSDPTSATVGTSSGPESLEAFVSDYFADVMSINVIATPAGNYEYSLDGGAYQSSNVFVDVSPGQHTVYVRDVNGCGAPISVTRTLIDYPRYFTPNGDGYHDTWNISALKDQPNSKIHIFDRFGKLLKEIRPSSSGWNGTFNGQDLPSTDYWFVVFYQEKGQNKEFKSHFSLKR</sequence>
<gene>
    <name evidence="1" type="ORF">SAMN05444363_0029</name>
</gene>
<keyword evidence="2" id="KW-1185">Reference proteome</keyword>